<dbReference type="PANTHER" id="PTHR46383">
    <property type="entry name" value="ASPARTATE AMINOTRANSFERASE"/>
    <property type="match status" value="1"/>
</dbReference>
<evidence type="ECO:0000256" key="2">
    <source>
        <dbReference type="ARBA" id="ARBA00007441"/>
    </source>
</evidence>
<reference evidence="8" key="1">
    <citation type="submission" date="2014-04" db="EMBL/GenBank/DDBJ databases">
        <title>Evolutionary Origins and Diversification of the Mycorrhizal Mutualists.</title>
        <authorList>
            <consortium name="DOE Joint Genome Institute"/>
            <consortium name="Mycorrhizal Genomics Consortium"/>
            <person name="Kohler A."/>
            <person name="Kuo A."/>
            <person name="Nagy L.G."/>
            <person name="Floudas D."/>
            <person name="Copeland A."/>
            <person name="Barry K.W."/>
            <person name="Cichocki N."/>
            <person name="Veneault-Fourrey C."/>
            <person name="LaButti K."/>
            <person name="Lindquist E.A."/>
            <person name="Lipzen A."/>
            <person name="Lundell T."/>
            <person name="Morin E."/>
            <person name="Murat C."/>
            <person name="Riley R."/>
            <person name="Ohm R."/>
            <person name="Sun H."/>
            <person name="Tunlid A."/>
            <person name="Henrissat B."/>
            <person name="Grigoriev I.V."/>
            <person name="Hibbett D.S."/>
            <person name="Martin F."/>
        </authorList>
    </citation>
    <scope>NUCLEOTIDE SEQUENCE [LARGE SCALE GENOMIC DNA]</scope>
    <source>
        <strain evidence="8">FD-334 SS-4</strain>
    </source>
</reference>
<dbReference type="EMBL" id="KN817580">
    <property type="protein sequence ID" value="KJA19223.1"/>
    <property type="molecule type" value="Genomic_DNA"/>
</dbReference>
<dbReference type="InterPro" id="IPR050596">
    <property type="entry name" value="AspAT/PAT-like"/>
</dbReference>
<evidence type="ECO:0000256" key="5">
    <source>
        <dbReference type="ARBA" id="ARBA00022898"/>
    </source>
</evidence>
<keyword evidence="8" id="KW-1185">Reference proteome</keyword>
<dbReference type="GO" id="GO:0008483">
    <property type="term" value="F:transaminase activity"/>
    <property type="evidence" value="ECO:0007669"/>
    <property type="project" value="UniProtKB-KW"/>
</dbReference>
<gene>
    <name evidence="7" type="ORF">HYPSUDRAFT_1096444</name>
</gene>
<dbReference type="NCBIfam" id="NF005732">
    <property type="entry name" value="PRK07550.1"/>
    <property type="match status" value="1"/>
</dbReference>
<keyword evidence="4" id="KW-0808">Transferase</keyword>
<evidence type="ECO:0000259" key="6">
    <source>
        <dbReference type="Pfam" id="PF00155"/>
    </source>
</evidence>
<dbReference type="Pfam" id="PF00155">
    <property type="entry name" value="Aminotran_1_2"/>
    <property type="match status" value="1"/>
</dbReference>
<dbReference type="InterPro" id="IPR015421">
    <property type="entry name" value="PyrdxlP-dep_Trfase_major"/>
</dbReference>
<organism evidence="7 8">
    <name type="scientific">Hypholoma sublateritium (strain FD-334 SS-4)</name>
    <dbReference type="NCBI Taxonomy" id="945553"/>
    <lineage>
        <taxon>Eukaryota</taxon>
        <taxon>Fungi</taxon>
        <taxon>Dikarya</taxon>
        <taxon>Basidiomycota</taxon>
        <taxon>Agaricomycotina</taxon>
        <taxon>Agaricomycetes</taxon>
        <taxon>Agaricomycetidae</taxon>
        <taxon>Agaricales</taxon>
        <taxon>Agaricineae</taxon>
        <taxon>Strophariaceae</taxon>
        <taxon>Hypholoma</taxon>
    </lineage>
</organism>
<dbReference type="OMA" id="TPWYFNH"/>
<dbReference type="Gene3D" id="3.40.640.10">
    <property type="entry name" value="Type I PLP-dependent aspartate aminotransferase-like (Major domain)"/>
    <property type="match status" value="1"/>
</dbReference>
<dbReference type="OrthoDB" id="7042322at2759"/>
<dbReference type="STRING" id="945553.A0A0D2M7N9"/>
<feature type="domain" description="Aminotransferase class I/classII large" evidence="6">
    <location>
        <begin position="40"/>
        <end position="416"/>
    </location>
</feature>
<accession>A0A0D2M7N9</accession>
<dbReference type="PANTHER" id="PTHR46383:SF1">
    <property type="entry name" value="ASPARTATE AMINOTRANSFERASE"/>
    <property type="match status" value="1"/>
</dbReference>
<dbReference type="SUPFAM" id="SSF53383">
    <property type="entry name" value="PLP-dependent transferases"/>
    <property type="match status" value="1"/>
</dbReference>
<dbReference type="CDD" id="cd00609">
    <property type="entry name" value="AAT_like"/>
    <property type="match status" value="1"/>
</dbReference>
<sequence length="430" mass="47449">MSSALGFRVSRGALSTIAPPIPRAYEWASKYKVVPNHPLLDMSQGVPGIPPPEFVHSALGDASASPASFGYCRWDGEPSLRSALVGEMKRVYGMDSDVHIDDVALTSGCNLAFVAAAMSVADPGDEVILPVPWYFNHQMTLNLLGMKAIALKTRPEDNFTPSVSSCRELITPKTKAIVLVTPNNPTGATYSPSLIASFADLAHANNLALIVDETYRDFITTGMPPHDLFSPDATSPWRSTFIHLFSFSKSYCLPGHRLGAIVASPVLLASVRSVLDTLQICPPRPIQLALAPLLPELREFVRNTAQSLQARHALFKARLPPRWRVGAQGGYFAFVRHPYMKVRAVDVSRRLAEEIGVVTLPSVFFSEETRHEDGDRGSTDWKKVELADDVEEEHKWMRFSVANVDDEKVQMVCERLAESEGLFGWSVERF</sequence>
<name>A0A0D2M7N9_HYPSF</name>
<keyword evidence="3" id="KW-0032">Aminotransferase</keyword>
<dbReference type="InterPro" id="IPR015424">
    <property type="entry name" value="PyrdxlP-dep_Trfase"/>
</dbReference>
<dbReference type="GO" id="GO:0030170">
    <property type="term" value="F:pyridoxal phosphate binding"/>
    <property type="evidence" value="ECO:0007669"/>
    <property type="project" value="InterPro"/>
</dbReference>
<evidence type="ECO:0000313" key="8">
    <source>
        <dbReference type="Proteomes" id="UP000054270"/>
    </source>
</evidence>
<comment type="similarity">
    <text evidence="2">Belongs to the class-I pyridoxal-phosphate-dependent aminotransferase family.</text>
</comment>
<evidence type="ECO:0000256" key="1">
    <source>
        <dbReference type="ARBA" id="ARBA00001933"/>
    </source>
</evidence>
<dbReference type="GO" id="GO:0006520">
    <property type="term" value="P:amino acid metabolic process"/>
    <property type="evidence" value="ECO:0007669"/>
    <property type="project" value="InterPro"/>
</dbReference>
<comment type="cofactor">
    <cofactor evidence="1">
        <name>pyridoxal 5'-phosphate</name>
        <dbReference type="ChEBI" id="CHEBI:597326"/>
    </cofactor>
</comment>
<proteinExistence type="inferred from homology"/>
<evidence type="ECO:0000256" key="3">
    <source>
        <dbReference type="ARBA" id="ARBA00022576"/>
    </source>
</evidence>
<keyword evidence="5" id="KW-0663">Pyridoxal phosphate</keyword>
<protein>
    <recommendedName>
        <fullName evidence="6">Aminotransferase class I/classII large domain-containing protein</fullName>
    </recommendedName>
</protein>
<evidence type="ECO:0000313" key="7">
    <source>
        <dbReference type="EMBL" id="KJA19223.1"/>
    </source>
</evidence>
<dbReference type="AlphaFoldDB" id="A0A0D2M7N9"/>
<dbReference type="Proteomes" id="UP000054270">
    <property type="component" value="Unassembled WGS sequence"/>
</dbReference>
<evidence type="ECO:0000256" key="4">
    <source>
        <dbReference type="ARBA" id="ARBA00022679"/>
    </source>
</evidence>
<dbReference type="InterPro" id="IPR004839">
    <property type="entry name" value="Aminotransferase_I/II_large"/>
</dbReference>